<dbReference type="PANTHER" id="PTHR31625">
    <property type="match status" value="1"/>
</dbReference>
<keyword evidence="1" id="KW-0808">Transferase</keyword>
<accession>A0AAV5F1Y0</accession>
<protein>
    <submittedName>
        <fullName evidence="5">Uncharacterized protein</fullName>
    </submittedName>
</protein>
<dbReference type="InterPro" id="IPR051504">
    <property type="entry name" value="Plant_metabolite_acyltrans"/>
</dbReference>
<evidence type="ECO:0000256" key="4">
    <source>
        <dbReference type="SAM" id="SignalP"/>
    </source>
</evidence>
<organism evidence="5 6">
    <name type="scientific">Eleusine coracana subsp. coracana</name>
    <dbReference type="NCBI Taxonomy" id="191504"/>
    <lineage>
        <taxon>Eukaryota</taxon>
        <taxon>Viridiplantae</taxon>
        <taxon>Streptophyta</taxon>
        <taxon>Embryophyta</taxon>
        <taxon>Tracheophyta</taxon>
        <taxon>Spermatophyta</taxon>
        <taxon>Magnoliopsida</taxon>
        <taxon>Liliopsida</taxon>
        <taxon>Poales</taxon>
        <taxon>Poaceae</taxon>
        <taxon>PACMAD clade</taxon>
        <taxon>Chloridoideae</taxon>
        <taxon>Cynodonteae</taxon>
        <taxon>Eleusininae</taxon>
        <taxon>Eleusine</taxon>
    </lineage>
</organism>
<keyword evidence="2" id="KW-0012">Acyltransferase</keyword>
<dbReference type="AlphaFoldDB" id="A0AAV5F1Y0"/>
<keyword evidence="4" id="KW-0732">Signal</keyword>
<gene>
    <name evidence="5" type="primary">gb17913</name>
    <name evidence="5" type="ORF">PR202_gb17913</name>
</gene>
<sequence length="166" mass="18012">MGERLQTHPISTYVVVFSLLWASIVVEKGPCLVAGYDADLCDDGVVLARAAVAIRAAIQAQQQEEVDQWVHCSRVVPKEMFTVTASSNRFMAYETVFGLGKPSRVELVSLFAGELVMLLGAVDGGVQLTASITVRPSATYACTEQRHNPPLKPARRRFATDPSMSA</sequence>
<dbReference type="InterPro" id="IPR023213">
    <property type="entry name" value="CAT-like_dom_sf"/>
</dbReference>
<dbReference type="GO" id="GO:0016747">
    <property type="term" value="F:acyltransferase activity, transferring groups other than amino-acyl groups"/>
    <property type="evidence" value="ECO:0007669"/>
    <property type="project" value="UniProtKB-ARBA"/>
</dbReference>
<dbReference type="Gene3D" id="3.30.559.10">
    <property type="entry name" value="Chloramphenicol acetyltransferase-like domain"/>
    <property type="match status" value="1"/>
</dbReference>
<dbReference type="Proteomes" id="UP001054889">
    <property type="component" value="Unassembled WGS sequence"/>
</dbReference>
<name>A0AAV5F1Y0_ELECO</name>
<reference evidence="5" key="1">
    <citation type="journal article" date="2018" name="DNA Res.">
        <title>Multiple hybrid de novo genome assembly of finger millet, an orphan allotetraploid crop.</title>
        <authorList>
            <person name="Hatakeyama M."/>
            <person name="Aluri S."/>
            <person name="Balachadran M.T."/>
            <person name="Sivarajan S.R."/>
            <person name="Patrignani A."/>
            <person name="Gruter S."/>
            <person name="Poveda L."/>
            <person name="Shimizu-Inatsugi R."/>
            <person name="Baeten J."/>
            <person name="Francoijs K.J."/>
            <person name="Nataraja K.N."/>
            <person name="Reddy Y.A.N."/>
            <person name="Phadnis S."/>
            <person name="Ravikumar R.L."/>
            <person name="Schlapbach R."/>
            <person name="Sreeman S.M."/>
            <person name="Shimizu K.K."/>
        </authorList>
    </citation>
    <scope>NUCLEOTIDE SEQUENCE</scope>
</reference>
<comment type="caution">
    <text evidence="5">The sequence shown here is derived from an EMBL/GenBank/DDBJ whole genome shotgun (WGS) entry which is preliminary data.</text>
</comment>
<feature type="region of interest" description="Disordered" evidence="3">
    <location>
        <begin position="146"/>
        <end position="166"/>
    </location>
</feature>
<feature type="chain" id="PRO_5043842714" evidence="4">
    <location>
        <begin position="28"/>
        <end position="166"/>
    </location>
</feature>
<proteinExistence type="predicted"/>
<evidence type="ECO:0000313" key="6">
    <source>
        <dbReference type="Proteomes" id="UP001054889"/>
    </source>
</evidence>
<evidence type="ECO:0000256" key="1">
    <source>
        <dbReference type="ARBA" id="ARBA00022679"/>
    </source>
</evidence>
<evidence type="ECO:0000256" key="2">
    <source>
        <dbReference type="ARBA" id="ARBA00023315"/>
    </source>
</evidence>
<reference evidence="5" key="2">
    <citation type="submission" date="2021-12" db="EMBL/GenBank/DDBJ databases">
        <title>Resequencing data analysis of finger millet.</title>
        <authorList>
            <person name="Hatakeyama M."/>
            <person name="Aluri S."/>
            <person name="Balachadran M.T."/>
            <person name="Sivarajan S.R."/>
            <person name="Poveda L."/>
            <person name="Shimizu-Inatsugi R."/>
            <person name="Schlapbach R."/>
            <person name="Sreeman S.M."/>
            <person name="Shimizu K.K."/>
        </authorList>
    </citation>
    <scope>NUCLEOTIDE SEQUENCE</scope>
</reference>
<evidence type="ECO:0000256" key="3">
    <source>
        <dbReference type="SAM" id="MobiDB-lite"/>
    </source>
</evidence>
<feature type="signal peptide" evidence="4">
    <location>
        <begin position="1"/>
        <end position="27"/>
    </location>
</feature>
<dbReference type="EMBL" id="BQKI01000081">
    <property type="protein sequence ID" value="GJN29664.1"/>
    <property type="molecule type" value="Genomic_DNA"/>
</dbReference>
<evidence type="ECO:0000313" key="5">
    <source>
        <dbReference type="EMBL" id="GJN29664.1"/>
    </source>
</evidence>
<keyword evidence="6" id="KW-1185">Reference proteome</keyword>